<dbReference type="Proteomes" id="UP000005408">
    <property type="component" value="Unassembled WGS sequence"/>
</dbReference>
<organism evidence="1 2">
    <name type="scientific">Magallana gigas</name>
    <name type="common">Pacific oyster</name>
    <name type="synonym">Crassostrea gigas</name>
    <dbReference type="NCBI Taxonomy" id="29159"/>
    <lineage>
        <taxon>Eukaryota</taxon>
        <taxon>Metazoa</taxon>
        <taxon>Spiralia</taxon>
        <taxon>Lophotrochozoa</taxon>
        <taxon>Mollusca</taxon>
        <taxon>Bivalvia</taxon>
        <taxon>Autobranchia</taxon>
        <taxon>Pteriomorphia</taxon>
        <taxon>Ostreida</taxon>
        <taxon>Ostreoidea</taxon>
        <taxon>Ostreidae</taxon>
        <taxon>Magallana</taxon>
    </lineage>
</organism>
<dbReference type="AlphaFoldDB" id="A0A8W8JED2"/>
<sequence>MFCDCGVQLGARTKFCPECGQKSKMADTSVSATGWCPNTALHGRRSPETCGARIEVTQRFCGDCGWAVDPKIFRSESKMCDGVLEEDKLCVNILTFGDKFCSECGKSVTIKVN</sequence>
<protein>
    <recommendedName>
        <fullName evidence="3">DZANK-type domain-containing protein</fullName>
    </recommendedName>
</protein>
<accession>A0A8W8JED2</accession>
<keyword evidence="2" id="KW-1185">Reference proteome</keyword>
<dbReference type="EnsemblMetazoa" id="G18778.1">
    <property type="protein sequence ID" value="G18778.1:cds"/>
    <property type="gene ID" value="G18778"/>
</dbReference>
<proteinExistence type="predicted"/>
<evidence type="ECO:0008006" key="3">
    <source>
        <dbReference type="Google" id="ProtNLM"/>
    </source>
</evidence>
<evidence type="ECO:0000313" key="2">
    <source>
        <dbReference type="Proteomes" id="UP000005408"/>
    </source>
</evidence>
<evidence type="ECO:0000313" key="1">
    <source>
        <dbReference type="EnsemblMetazoa" id="G18778.1:cds"/>
    </source>
</evidence>
<reference evidence="1" key="1">
    <citation type="submission" date="2022-08" db="UniProtKB">
        <authorList>
            <consortium name="EnsemblMetazoa"/>
        </authorList>
    </citation>
    <scope>IDENTIFICATION</scope>
    <source>
        <strain evidence="1">05x7-T-G4-1.051#20</strain>
    </source>
</reference>
<name>A0A8W8JED2_MAGGI</name>